<name>A0ABN9VBT2_9DINO</name>
<sequence>GAAARTPLGRRPGSWRAAEVLLWLRGLGLEEAPERATLPLSGEQLLAAQDAEQLAAQCHQSEDATELAQSWRRTLAAAHSALVGAAVRSEGRLDNWEDFQNRVASRQRPDHPAGGAQCVEGPRRRCTRADGQLEEAHSGGLLPAAVPALRALQPRFHHDGLPHVSTVAAQGWARDLEVLASLHGHANIRSLLGVTLVPLEARPGTAALALVHEASASGKLLFEWIHASLPDGSRRPMDFRSQLRICIGLCDGLKALSSKGLSLGALCSVNVELAVIGGQLVPKIMRAGASWWRWGWRESLRARAAGQPRQQAQTVQEIVRRYAACPVNWLAPEVLRGGEPHEAADIYSFVDLLLWEMLYRAIPFGDYSIAQIVGAVGYGGRQVRAVASPGASTETSLLHEAVSRCAQGEPAGRPSCARLLQTLRETSELFERRKAKRSVLGKLGDKAEGFLASNLLSSGLQRSLYGSDLVPRGAAAAAAGVAAEPDEEGPRMVRLASGEWVQVDEDLVETFPGDEEKWRALMEFRAMLPARS</sequence>
<gene>
    <name evidence="2" type="ORF">PCOR1329_LOCUS56498</name>
</gene>
<evidence type="ECO:0000259" key="1">
    <source>
        <dbReference type="PROSITE" id="PS50011"/>
    </source>
</evidence>
<dbReference type="Pfam" id="PF07714">
    <property type="entry name" value="PK_Tyr_Ser-Thr"/>
    <property type="match status" value="1"/>
</dbReference>
<dbReference type="InterPro" id="IPR011009">
    <property type="entry name" value="Kinase-like_dom_sf"/>
</dbReference>
<evidence type="ECO:0000313" key="2">
    <source>
        <dbReference type="EMBL" id="CAK0870370.1"/>
    </source>
</evidence>
<keyword evidence="3" id="KW-1185">Reference proteome</keyword>
<evidence type="ECO:0000313" key="3">
    <source>
        <dbReference type="Proteomes" id="UP001189429"/>
    </source>
</evidence>
<reference evidence="2" key="1">
    <citation type="submission" date="2023-10" db="EMBL/GenBank/DDBJ databases">
        <authorList>
            <person name="Chen Y."/>
            <person name="Shah S."/>
            <person name="Dougan E. K."/>
            <person name="Thang M."/>
            <person name="Chan C."/>
        </authorList>
    </citation>
    <scope>NUCLEOTIDE SEQUENCE [LARGE SCALE GENOMIC DNA]</scope>
</reference>
<dbReference type="Proteomes" id="UP001189429">
    <property type="component" value="Unassembled WGS sequence"/>
</dbReference>
<dbReference type="PROSITE" id="PS50011">
    <property type="entry name" value="PROTEIN_KINASE_DOM"/>
    <property type="match status" value="1"/>
</dbReference>
<comment type="caution">
    <text evidence="2">The sequence shown here is derived from an EMBL/GenBank/DDBJ whole genome shotgun (WGS) entry which is preliminary data.</text>
</comment>
<feature type="domain" description="Protein kinase" evidence="1">
    <location>
        <begin position="119"/>
        <end position="430"/>
    </location>
</feature>
<dbReference type="EMBL" id="CAUYUJ010016951">
    <property type="protein sequence ID" value="CAK0870370.1"/>
    <property type="molecule type" value="Genomic_DNA"/>
</dbReference>
<protein>
    <recommendedName>
        <fullName evidence="1">Protein kinase domain-containing protein</fullName>
    </recommendedName>
</protein>
<dbReference type="InterPro" id="IPR001245">
    <property type="entry name" value="Ser-Thr/Tyr_kinase_cat_dom"/>
</dbReference>
<dbReference type="Gene3D" id="1.10.510.10">
    <property type="entry name" value="Transferase(Phosphotransferase) domain 1"/>
    <property type="match status" value="1"/>
</dbReference>
<dbReference type="PANTHER" id="PTHR23257">
    <property type="entry name" value="SERINE-THREONINE PROTEIN KINASE"/>
    <property type="match status" value="1"/>
</dbReference>
<feature type="non-terminal residue" evidence="2">
    <location>
        <position position="1"/>
    </location>
</feature>
<dbReference type="InterPro" id="IPR050167">
    <property type="entry name" value="Ser_Thr_protein_kinase"/>
</dbReference>
<accession>A0ABN9VBT2</accession>
<dbReference type="SUPFAM" id="SSF56112">
    <property type="entry name" value="Protein kinase-like (PK-like)"/>
    <property type="match status" value="1"/>
</dbReference>
<dbReference type="InterPro" id="IPR000719">
    <property type="entry name" value="Prot_kinase_dom"/>
</dbReference>
<proteinExistence type="predicted"/>
<organism evidence="2 3">
    <name type="scientific">Prorocentrum cordatum</name>
    <dbReference type="NCBI Taxonomy" id="2364126"/>
    <lineage>
        <taxon>Eukaryota</taxon>
        <taxon>Sar</taxon>
        <taxon>Alveolata</taxon>
        <taxon>Dinophyceae</taxon>
        <taxon>Prorocentrales</taxon>
        <taxon>Prorocentraceae</taxon>
        <taxon>Prorocentrum</taxon>
    </lineage>
</organism>